<dbReference type="Pfam" id="PF13687">
    <property type="entry name" value="DUF4153"/>
    <property type="match status" value="1"/>
</dbReference>
<feature type="compositionally biased region" description="Polar residues" evidence="1">
    <location>
        <begin position="1"/>
        <end position="12"/>
    </location>
</feature>
<accession>A0ABW8F4M1</accession>
<proteinExistence type="predicted"/>
<feature type="transmembrane region" description="Helical" evidence="2">
    <location>
        <begin position="389"/>
        <end position="409"/>
    </location>
</feature>
<dbReference type="EMBL" id="JBIUZV010000016">
    <property type="protein sequence ID" value="MFJ3048244.1"/>
    <property type="molecule type" value="Genomic_DNA"/>
</dbReference>
<feature type="transmembrane region" description="Helical" evidence="2">
    <location>
        <begin position="318"/>
        <end position="344"/>
    </location>
</feature>
<feature type="transmembrane region" description="Helical" evidence="2">
    <location>
        <begin position="91"/>
        <end position="111"/>
    </location>
</feature>
<evidence type="ECO:0000313" key="3">
    <source>
        <dbReference type="EMBL" id="MFJ3048244.1"/>
    </source>
</evidence>
<comment type="caution">
    <text evidence="3">The sequence shown here is derived from an EMBL/GenBank/DDBJ whole genome shotgun (WGS) entry which is preliminary data.</text>
</comment>
<feature type="transmembrane region" description="Helical" evidence="2">
    <location>
        <begin position="32"/>
        <end position="52"/>
    </location>
</feature>
<evidence type="ECO:0000313" key="4">
    <source>
        <dbReference type="Proteomes" id="UP001617427"/>
    </source>
</evidence>
<feature type="transmembrane region" description="Helical" evidence="2">
    <location>
        <begin position="219"/>
        <end position="238"/>
    </location>
</feature>
<reference evidence="3 4" key="1">
    <citation type="submission" date="2024-10" db="EMBL/GenBank/DDBJ databases">
        <title>The Natural Products Discovery Center: Release of the First 8490 Sequenced Strains for Exploring Actinobacteria Biosynthetic Diversity.</title>
        <authorList>
            <person name="Kalkreuter E."/>
            <person name="Kautsar S.A."/>
            <person name="Yang D."/>
            <person name="Bader C.D."/>
            <person name="Teijaro C.N."/>
            <person name="Fluegel L."/>
            <person name="Davis C.M."/>
            <person name="Simpson J.R."/>
            <person name="Lauterbach L."/>
            <person name="Steele A.D."/>
            <person name="Gui C."/>
            <person name="Meng S."/>
            <person name="Li G."/>
            <person name="Viehrig K."/>
            <person name="Ye F."/>
            <person name="Su P."/>
            <person name="Kiefer A.F."/>
            <person name="Nichols A."/>
            <person name="Cepeda A.J."/>
            <person name="Yan W."/>
            <person name="Fan B."/>
            <person name="Jiang Y."/>
            <person name="Adhikari A."/>
            <person name="Zheng C.-J."/>
            <person name="Schuster L."/>
            <person name="Cowan T.M."/>
            <person name="Smanski M.J."/>
            <person name="Chevrette M.G."/>
            <person name="De Carvalho L.P.S."/>
            <person name="Shen B."/>
        </authorList>
    </citation>
    <scope>NUCLEOTIDE SEQUENCE [LARGE SCALE GENOMIC DNA]</scope>
    <source>
        <strain evidence="3 4">NPDC087045</strain>
    </source>
</reference>
<dbReference type="Proteomes" id="UP001617427">
    <property type="component" value="Unassembled WGS sequence"/>
</dbReference>
<evidence type="ECO:0000256" key="2">
    <source>
        <dbReference type="SAM" id="Phobius"/>
    </source>
</evidence>
<dbReference type="InterPro" id="IPR025291">
    <property type="entry name" value="DUF4153"/>
</dbReference>
<keyword evidence="2" id="KW-0812">Transmembrane</keyword>
<feature type="transmembrane region" description="Helical" evidence="2">
    <location>
        <begin position="287"/>
        <end position="306"/>
    </location>
</feature>
<feature type="transmembrane region" description="Helical" evidence="2">
    <location>
        <begin position="137"/>
        <end position="158"/>
    </location>
</feature>
<feature type="region of interest" description="Disordered" evidence="1">
    <location>
        <begin position="1"/>
        <end position="25"/>
    </location>
</feature>
<organism evidence="3 4">
    <name type="scientific">Herbaspirillum chlorophenolicum</name>
    <dbReference type="NCBI Taxonomy" id="211589"/>
    <lineage>
        <taxon>Bacteria</taxon>
        <taxon>Pseudomonadati</taxon>
        <taxon>Pseudomonadota</taxon>
        <taxon>Betaproteobacteria</taxon>
        <taxon>Burkholderiales</taxon>
        <taxon>Oxalobacteraceae</taxon>
        <taxon>Herbaspirillum</taxon>
    </lineage>
</organism>
<feature type="transmembrane region" description="Helical" evidence="2">
    <location>
        <begin position="179"/>
        <end position="207"/>
    </location>
</feature>
<protein>
    <submittedName>
        <fullName evidence="3">DUF4153 domain-containing protein</fullName>
    </submittedName>
</protein>
<gene>
    <name evidence="3" type="ORF">ACIPEN_20610</name>
</gene>
<feature type="transmembrane region" description="Helical" evidence="2">
    <location>
        <begin position="250"/>
        <end position="275"/>
    </location>
</feature>
<keyword evidence="2" id="KW-1133">Transmembrane helix</keyword>
<evidence type="ECO:0000256" key="1">
    <source>
        <dbReference type="SAM" id="MobiDB-lite"/>
    </source>
</evidence>
<feature type="region of interest" description="Disordered" evidence="1">
    <location>
        <begin position="608"/>
        <end position="630"/>
    </location>
</feature>
<sequence length="630" mass="68735">MTTDSTVHTSEPGNDPSHERDIQPATPPASGAVRMAIGLAQGLALYLLYSSWTAKDGLAMQPMLFKPLLLLALFVPLAAISGLVHMRPRKLLLWVLALTALIAALGVYDVWRSDFGQWLTGDALAKWRTGWDSSWGASPLLVGLLTVGLFIAQSMALAASADGRWIASYHSYFALAWKLLLQIAFATLFTLLLWVVLYTGATLFVLVKLDFLHKLISKAWFNMPVSALAFSTALHLTDVKPVIISSVRKLLLAVLSWLLPLAVVIIAGFLAGLLFTSLQPLWETRNASKVLLGTTALLVLLANMVYQDGLPATGAPRRFITLCLRLACVLPLPLVALAVYALGLRVAQYGWTVERITGALTIVVAAIYALGYAAAGLRRDPRLGLVAPTNVAASFAILAVFVAVLSPLADPARIAVADQLARLKNGKTEAGNFDVRFMRFEGQRYGVQALVELGNDKDERFAAVRERAGQALAKAYRWDFAPVEEPKADIAANVRMHPEGRALPPGFADFDWRHVQSGMVPSCLRRKGESCDAYLVRLPGEKREQILLLGEHNPPTLLAENGQADWRVEGFFPMDQSCRALLRQAAEENRLQWQPSRQSELRIGEMALPMTKPGSGIPTCKAPEPAAPQR</sequence>
<name>A0ABW8F4M1_9BURK</name>
<feature type="transmembrane region" description="Helical" evidence="2">
    <location>
        <begin position="356"/>
        <end position="377"/>
    </location>
</feature>
<dbReference type="RefSeq" id="WP_402703160.1">
    <property type="nucleotide sequence ID" value="NZ_JBIUZV010000016.1"/>
</dbReference>
<keyword evidence="4" id="KW-1185">Reference proteome</keyword>
<feature type="transmembrane region" description="Helical" evidence="2">
    <location>
        <begin position="64"/>
        <end position="84"/>
    </location>
</feature>
<keyword evidence="2" id="KW-0472">Membrane</keyword>